<dbReference type="SUPFAM" id="SSF160631">
    <property type="entry name" value="SMI1/KNR4-like"/>
    <property type="match status" value="1"/>
</dbReference>
<reference evidence="3 4" key="1">
    <citation type="submission" date="2020-06" db="EMBL/GenBank/DDBJ databases">
        <title>REHAB project genomes.</title>
        <authorList>
            <person name="Shaw L.P."/>
        </authorList>
    </citation>
    <scope>NUCLEOTIDE SEQUENCE [LARGE SCALE GENOMIC DNA]</scope>
    <source>
        <strain evidence="4">RHBSTW-00334</strain>
        <strain evidence="3">RHBSTW-00398</strain>
    </source>
</reference>
<dbReference type="EMBL" id="CP055538">
    <property type="protein sequence ID" value="QLO14571.1"/>
    <property type="molecule type" value="Genomic_DNA"/>
</dbReference>
<evidence type="ECO:0000313" key="1">
    <source>
        <dbReference type="EMBL" id="QLO14571.1"/>
    </source>
</evidence>
<evidence type="ECO:0000313" key="3">
    <source>
        <dbReference type="Proteomes" id="UP000510650"/>
    </source>
</evidence>
<dbReference type="EMBL" id="CP056597">
    <property type="protein sequence ID" value="QLY36653.1"/>
    <property type="molecule type" value="Genomic_DNA"/>
</dbReference>
<proteinExistence type="predicted"/>
<dbReference type="AlphaFoldDB" id="A0A7H9FU36"/>
<dbReference type="Proteomes" id="UP000512043">
    <property type="component" value="Chromosome"/>
</dbReference>
<sequence length="164" mass="19009">MNIYNMLDNLKDEMVKWEYPIQDPIKNSFIESITKRNSKTDISPILEDLANELCILFVNQPEYVSLLETMDGFEYDGLTLYSLSVPEPIIKNLFVVNEFYRNNDDYIDPDLAKRLVIGENSISLFTYDTKNNLFEIRDNVGTENVFGSFSNFTDFLTEILDTVA</sequence>
<gene>
    <name evidence="2" type="ORF">HV164_09025</name>
    <name evidence="1" type="ORF">HV183_14660</name>
</gene>
<dbReference type="NCBIfam" id="NF038335">
    <property type="entry name" value="YPO0640_fam"/>
    <property type="match status" value="1"/>
</dbReference>
<evidence type="ECO:0000313" key="4">
    <source>
        <dbReference type="Proteomes" id="UP000512043"/>
    </source>
</evidence>
<organism evidence="1 3">
    <name type="scientific">Citrobacter freundii</name>
    <dbReference type="NCBI Taxonomy" id="546"/>
    <lineage>
        <taxon>Bacteria</taxon>
        <taxon>Pseudomonadati</taxon>
        <taxon>Pseudomonadota</taxon>
        <taxon>Gammaproteobacteria</taxon>
        <taxon>Enterobacterales</taxon>
        <taxon>Enterobacteriaceae</taxon>
        <taxon>Citrobacter</taxon>
        <taxon>Citrobacter freundii complex</taxon>
    </lineage>
</organism>
<evidence type="ECO:0008006" key="5">
    <source>
        <dbReference type="Google" id="ProtNLM"/>
    </source>
</evidence>
<protein>
    <recommendedName>
        <fullName evidence="5">SMI1/KNR4 family protein</fullName>
    </recommendedName>
</protein>
<name>A0A7H9FU36_CITFR</name>
<evidence type="ECO:0000313" key="2">
    <source>
        <dbReference type="EMBL" id="QLY36653.1"/>
    </source>
</evidence>
<dbReference type="Proteomes" id="UP000510650">
    <property type="component" value="Chromosome"/>
</dbReference>
<reference evidence="1" key="2">
    <citation type="journal article" date="2021" name="Microb. Genom.">
        <title>A genomic epidemiological study shows that prevalence of antimicrobial resistance in Enterobacterales is associated with the livestock host, as well as antimicrobial usage.</title>
        <authorList>
            <person name="AbuOun M."/>
            <person name="Jones H."/>
            <person name="Stubberfield E."/>
            <person name="Gilson D."/>
            <person name="Shaw L.P."/>
            <person name="Hubbard A.T.M."/>
            <person name="Chau K.K."/>
            <person name="Sebra R."/>
            <person name="Peto T.E.A."/>
            <person name="Crook D.W."/>
            <person name="Read D.S."/>
            <person name="Gweon H.S."/>
            <person name="Walker A.S."/>
            <person name="Stoesser N."/>
            <person name="Smith R.P."/>
            <person name="Anjum M.F."/>
            <person name="On Behalf Of The Rehab Consortium."/>
        </authorList>
    </citation>
    <scope>NUCLEOTIDE SEQUENCE</scope>
    <source>
        <strain evidence="2">RHBSTW-00334</strain>
        <strain evidence="1">RHBSTW-00398</strain>
    </source>
</reference>
<dbReference type="InterPro" id="IPR037883">
    <property type="entry name" value="Knr4/Smi1-like_sf"/>
</dbReference>
<dbReference type="RefSeq" id="WP_137362937.1">
    <property type="nucleotide sequence ID" value="NZ_CP055538.1"/>
</dbReference>
<accession>A0A7H9FU36</accession>